<evidence type="ECO:0000256" key="1">
    <source>
        <dbReference type="SAM" id="MobiDB-lite"/>
    </source>
</evidence>
<evidence type="ECO:0000313" key="3">
    <source>
        <dbReference type="Proteomes" id="UP001224433"/>
    </source>
</evidence>
<sequence length="194" mass="21452">MRVLEAVTFDAMMARFRLEHPYDEGDEANSNDEAETHIRSAHRVLGGRWHHVRLECSEVLGVVLPWHLGEDGGVELIPRTGLTVEAAASRLAGLGASYAETNPLCAFKLSRQSHATPRSFFLSTEAVPGEDYEGLTTRRGLIHLDGLHRMLAWQQAGRLVPGRWVNAFVAGLSPSDVRHGTRHHQDRLDVHPGG</sequence>
<dbReference type="Proteomes" id="UP001224433">
    <property type="component" value="Chromosome"/>
</dbReference>
<accession>A0ABY9JDZ4</accession>
<protein>
    <submittedName>
        <fullName evidence="2">DUF6309 family protein</fullName>
    </submittedName>
</protein>
<gene>
    <name evidence="2" type="ORF">P8A20_15270</name>
</gene>
<reference evidence="2 3" key="1">
    <citation type="submission" date="2023-03" db="EMBL/GenBank/DDBJ databases">
        <title>Isolation and description of six Streptomyces strains from soil environments, able to metabolize different microbial glucans.</title>
        <authorList>
            <person name="Widen T."/>
            <person name="Larsbrink J."/>
        </authorList>
    </citation>
    <scope>NUCLEOTIDE SEQUENCE [LARGE SCALE GENOMIC DNA]</scope>
    <source>
        <strain evidence="2 3">Alt3</strain>
    </source>
</reference>
<proteinExistence type="predicted"/>
<dbReference type="Pfam" id="PF19828">
    <property type="entry name" value="DUF6309"/>
    <property type="match status" value="1"/>
</dbReference>
<dbReference type="InterPro" id="IPR046276">
    <property type="entry name" value="DUF6309"/>
</dbReference>
<dbReference type="RefSeq" id="WP_222723395.1">
    <property type="nucleotide sequence ID" value="NZ_CP120983.1"/>
</dbReference>
<keyword evidence="3" id="KW-1185">Reference proteome</keyword>
<organism evidence="2 3">
    <name type="scientific">Streptomyces glycanivorans</name>
    <dbReference type="NCBI Taxonomy" id="3033808"/>
    <lineage>
        <taxon>Bacteria</taxon>
        <taxon>Bacillati</taxon>
        <taxon>Actinomycetota</taxon>
        <taxon>Actinomycetes</taxon>
        <taxon>Kitasatosporales</taxon>
        <taxon>Streptomycetaceae</taxon>
        <taxon>Streptomyces</taxon>
    </lineage>
</organism>
<evidence type="ECO:0000313" key="2">
    <source>
        <dbReference type="EMBL" id="WLQ64871.1"/>
    </source>
</evidence>
<name>A0ABY9JDZ4_9ACTN</name>
<feature type="region of interest" description="Disordered" evidence="1">
    <location>
        <begin position="175"/>
        <end position="194"/>
    </location>
</feature>
<dbReference type="EMBL" id="CP120983">
    <property type="protein sequence ID" value="WLQ64871.1"/>
    <property type="molecule type" value="Genomic_DNA"/>
</dbReference>